<comment type="caution">
    <text evidence="2">The sequence shown here is derived from an EMBL/GenBank/DDBJ whole genome shotgun (WGS) entry which is preliminary data.</text>
</comment>
<reference evidence="3" key="1">
    <citation type="submission" date="2024-07" db="EMBL/GenBank/DDBJ databases">
        <title>Two chromosome-level genome assemblies of Korean endemic species Abeliophyllum distichum and Forsythia ovata (Oleaceae).</title>
        <authorList>
            <person name="Jang H."/>
        </authorList>
    </citation>
    <scope>NUCLEOTIDE SEQUENCE [LARGE SCALE GENOMIC DNA]</scope>
</reference>
<dbReference type="AlphaFoldDB" id="A0ABD1TXY0"/>
<feature type="domain" description="Putative plant transposon protein" evidence="1">
    <location>
        <begin position="8"/>
        <end position="186"/>
    </location>
</feature>
<organism evidence="2 3">
    <name type="scientific">Abeliophyllum distichum</name>
    <dbReference type="NCBI Taxonomy" id="126358"/>
    <lineage>
        <taxon>Eukaryota</taxon>
        <taxon>Viridiplantae</taxon>
        <taxon>Streptophyta</taxon>
        <taxon>Embryophyta</taxon>
        <taxon>Tracheophyta</taxon>
        <taxon>Spermatophyta</taxon>
        <taxon>Magnoliopsida</taxon>
        <taxon>eudicotyledons</taxon>
        <taxon>Gunneridae</taxon>
        <taxon>Pentapetalae</taxon>
        <taxon>asterids</taxon>
        <taxon>lamiids</taxon>
        <taxon>Lamiales</taxon>
        <taxon>Oleaceae</taxon>
        <taxon>Forsythieae</taxon>
        <taxon>Abeliophyllum</taxon>
    </lineage>
</organism>
<dbReference type="Proteomes" id="UP001604336">
    <property type="component" value="Unassembled WGS sequence"/>
</dbReference>
<dbReference type="EMBL" id="JBFOLK010000004">
    <property type="protein sequence ID" value="KAL2517592.1"/>
    <property type="molecule type" value="Genomic_DNA"/>
</dbReference>
<sequence>MENLINSCGWQRVAGKPHLAYPLLVQDFLANFNHAIEEPEVNHRYTTWVRGKWIKFSPAVIADYYWLTADDIEHIPIDLDMTQVTQFLYVRADAWPLVGPKFLHNQLTESLRIFHICVCHNIDPTSHRTDFNESQAQFLYHLARGHKIDLENHIFRFIIDLASQCAFGRSSMFSFLISALCLAKRVSLLPHEEPETLEPPINKWTLGNPMARRAANNSAPIPTVETDHLLRQIFTQLFEQGRVLSFIQRT</sequence>
<name>A0ABD1TXY0_9LAMI</name>
<proteinExistence type="predicted"/>
<dbReference type="InterPro" id="IPR046796">
    <property type="entry name" value="Transposase_32_dom"/>
</dbReference>
<evidence type="ECO:0000313" key="3">
    <source>
        <dbReference type="Proteomes" id="UP001604336"/>
    </source>
</evidence>
<gene>
    <name evidence="2" type="ORF">Adt_13839</name>
</gene>
<accession>A0ABD1TXY0</accession>
<evidence type="ECO:0000259" key="1">
    <source>
        <dbReference type="Pfam" id="PF20167"/>
    </source>
</evidence>
<protein>
    <submittedName>
        <fullName evidence="2">Envelope-like protein</fullName>
    </submittedName>
</protein>
<keyword evidence="3" id="KW-1185">Reference proteome</keyword>
<evidence type="ECO:0000313" key="2">
    <source>
        <dbReference type="EMBL" id="KAL2517592.1"/>
    </source>
</evidence>
<dbReference type="Pfam" id="PF20167">
    <property type="entry name" value="Transposase_32"/>
    <property type="match status" value="1"/>
</dbReference>